<dbReference type="EMBL" id="BARU01043623">
    <property type="protein sequence ID" value="GAH83334.1"/>
    <property type="molecule type" value="Genomic_DNA"/>
</dbReference>
<proteinExistence type="predicted"/>
<sequence>MKKLGYEPRVKYEDGILDLVNWVKEEEAIDRFEESRNQLERKGLTL</sequence>
<accession>X1JYJ7</accession>
<name>X1JYJ7_9ZZZZ</name>
<gene>
    <name evidence="1" type="ORF">S03H2_66757</name>
</gene>
<organism evidence="1">
    <name type="scientific">marine sediment metagenome</name>
    <dbReference type="NCBI Taxonomy" id="412755"/>
    <lineage>
        <taxon>unclassified sequences</taxon>
        <taxon>metagenomes</taxon>
        <taxon>ecological metagenomes</taxon>
    </lineage>
</organism>
<evidence type="ECO:0000313" key="1">
    <source>
        <dbReference type="EMBL" id="GAH83334.1"/>
    </source>
</evidence>
<dbReference type="AlphaFoldDB" id="X1JYJ7"/>
<protein>
    <recommendedName>
        <fullName evidence="2">NAD(P)-binding domain-containing protein</fullName>
    </recommendedName>
</protein>
<evidence type="ECO:0008006" key="2">
    <source>
        <dbReference type="Google" id="ProtNLM"/>
    </source>
</evidence>
<reference evidence="1" key="1">
    <citation type="journal article" date="2014" name="Front. Microbiol.">
        <title>High frequency of phylogenetically diverse reductive dehalogenase-homologous genes in deep subseafloor sedimentary metagenomes.</title>
        <authorList>
            <person name="Kawai M."/>
            <person name="Futagami T."/>
            <person name="Toyoda A."/>
            <person name="Takaki Y."/>
            <person name="Nishi S."/>
            <person name="Hori S."/>
            <person name="Arai W."/>
            <person name="Tsubouchi T."/>
            <person name="Morono Y."/>
            <person name="Uchiyama I."/>
            <person name="Ito T."/>
            <person name="Fujiyama A."/>
            <person name="Inagaki F."/>
            <person name="Takami H."/>
        </authorList>
    </citation>
    <scope>NUCLEOTIDE SEQUENCE</scope>
    <source>
        <strain evidence="1">Expedition CK06-06</strain>
    </source>
</reference>
<comment type="caution">
    <text evidence="1">The sequence shown here is derived from an EMBL/GenBank/DDBJ whole genome shotgun (WGS) entry which is preliminary data.</text>
</comment>